<dbReference type="SUPFAM" id="SSF81383">
    <property type="entry name" value="F-box domain"/>
    <property type="match status" value="1"/>
</dbReference>
<accession>A0A022QVF1</accession>
<dbReference type="EMBL" id="KI630963">
    <property type="protein sequence ID" value="EYU31539.1"/>
    <property type="molecule type" value="Genomic_DNA"/>
</dbReference>
<sequence>MVRKLAKTSPSNIPPEIIEIILSKLSSVKSLLRFKAVSKSWNTIISDPLFIQNHLQSSNNLFLRRNITDRGFPLVKLEGGKIHTEGISVENIPNGYNVILCDCNGVLLLTDRCRVNKYALWNPSTRWERHLKTRYKDYVVDHGICYDKITDDFKVIFIFATKYAIYSCNNDSWTRKKLRARYRNTGLTLCFDPKTDELKVLQKPEQLSDSEKYVLGYNMASLRGSLCLYGYNYLENSVHIWIKEKGIDVGNNSNTNWKEFLTVGNFRASSMWFTQLCFVENKVVFQEKSIRFVSSETTVEESLWIDAYGGRFIPYRNSLYFPTGVKTKTIKAQQSSLILTLD</sequence>
<dbReference type="PANTHER" id="PTHR31672">
    <property type="entry name" value="BNACNNG10540D PROTEIN"/>
    <property type="match status" value="1"/>
</dbReference>
<gene>
    <name evidence="2" type="ORF">MIMGU_mgv1a024188mg</name>
</gene>
<name>A0A022QVF1_ERYGU</name>
<feature type="non-terminal residue" evidence="2">
    <location>
        <position position="342"/>
    </location>
</feature>
<keyword evidence="3" id="KW-1185">Reference proteome</keyword>
<dbReference type="AlphaFoldDB" id="A0A022QVF1"/>
<feature type="domain" description="F-box" evidence="1">
    <location>
        <begin position="7"/>
        <end position="54"/>
    </location>
</feature>
<dbReference type="STRING" id="4155.A0A022QVF1"/>
<evidence type="ECO:0000259" key="1">
    <source>
        <dbReference type="PROSITE" id="PS50181"/>
    </source>
</evidence>
<dbReference type="Pfam" id="PF12937">
    <property type="entry name" value="F-box-like"/>
    <property type="match status" value="1"/>
</dbReference>
<dbReference type="Proteomes" id="UP000030748">
    <property type="component" value="Unassembled WGS sequence"/>
</dbReference>
<proteinExistence type="predicted"/>
<dbReference type="PROSITE" id="PS50181">
    <property type="entry name" value="FBOX"/>
    <property type="match status" value="1"/>
</dbReference>
<dbReference type="InterPro" id="IPR036047">
    <property type="entry name" value="F-box-like_dom_sf"/>
</dbReference>
<evidence type="ECO:0000313" key="3">
    <source>
        <dbReference type="Proteomes" id="UP000030748"/>
    </source>
</evidence>
<dbReference type="PANTHER" id="PTHR31672:SF13">
    <property type="entry name" value="F-BOX PROTEIN CPR30-LIKE"/>
    <property type="match status" value="1"/>
</dbReference>
<dbReference type="InterPro" id="IPR050796">
    <property type="entry name" value="SCF_F-box_component"/>
</dbReference>
<dbReference type="InterPro" id="IPR001810">
    <property type="entry name" value="F-box_dom"/>
</dbReference>
<reference evidence="2 3" key="1">
    <citation type="journal article" date="2013" name="Proc. Natl. Acad. Sci. U.S.A.">
        <title>Fine-scale variation in meiotic recombination in Mimulus inferred from population shotgun sequencing.</title>
        <authorList>
            <person name="Hellsten U."/>
            <person name="Wright K.M."/>
            <person name="Jenkins J."/>
            <person name="Shu S."/>
            <person name="Yuan Y."/>
            <person name="Wessler S.R."/>
            <person name="Schmutz J."/>
            <person name="Willis J.H."/>
            <person name="Rokhsar D.S."/>
        </authorList>
    </citation>
    <scope>NUCLEOTIDE SEQUENCE [LARGE SCALE GENOMIC DNA]</scope>
    <source>
        <strain evidence="3">cv. DUN x IM62</strain>
    </source>
</reference>
<organism evidence="2 3">
    <name type="scientific">Erythranthe guttata</name>
    <name type="common">Yellow monkey flower</name>
    <name type="synonym">Mimulus guttatus</name>
    <dbReference type="NCBI Taxonomy" id="4155"/>
    <lineage>
        <taxon>Eukaryota</taxon>
        <taxon>Viridiplantae</taxon>
        <taxon>Streptophyta</taxon>
        <taxon>Embryophyta</taxon>
        <taxon>Tracheophyta</taxon>
        <taxon>Spermatophyta</taxon>
        <taxon>Magnoliopsida</taxon>
        <taxon>eudicotyledons</taxon>
        <taxon>Gunneridae</taxon>
        <taxon>Pentapetalae</taxon>
        <taxon>asterids</taxon>
        <taxon>lamiids</taxon>
        <taxon>Lamiales</taxon>
        <taxon>Phrymaceae</taxon>
        <taxon>Erythranthe</taxon>
    </lineage>
</organism>
<evidence type="ECO:0000313" key="2">
    <source>
        <dbReference type="EMBL" id="EYU31539.1"/>
    </source>
</evidence>
<dbReference type="Gene3D" id="1.20.1280.50">
    <property type="match status" value="1"/>
</dbReference>
<protein>
    <recommendedName>
        <fullName evidence="1">F-box domain-containing protein</fullName>
    </recommendedName>
</protein>
<dbReference type="SMART" id="SM00256">
    <property type="entry name" value="FBOX"/>
    <property type="match status" value="1"/>
</dbReference>